<feature type="domain" description="ACT" evidence="12">
    <location>
        <begin position="135"/>
        <end position="207"/>
    </location>
</feature>
<evidence type="ECO:0000256" key="11">
    <source>
        <dbReference type="RuleBase" id="RU366059"/>
    </source>
</evidence>
<evidence type="ECO:0000313" key="14">
    <source>
        <dbReference type="Proteomes" id="UP000703893"/>
    </source>
</evidence>
<dbReference type="Proteomes" id="UP000703893">
    <property type="component" value="Unassembled WGS sequence"/>
</dbReference>
<evidence type="ECO:0000256" key="6">
    <source>
        <dbReference type="ARBA" id="ARBA00022723"/>
    </source>
</evidence>
<dbReference type="InterPro" id="IPR004643">
    <property type="entry name" value="Fe-S_L-Ser_bsu"/>
</dbReference>
<dbReference type="GO" id="GO:0006094">
    <property type="term" value="P:gluconeogenesis"/>
    <property type="evidence" value="ECO:0007669"/>
    <property type="project" value="UniProtKB-KW"/>
</dbReference>
<dbReference type="InterPro" id="IPR045865">
    <property type="entry name" value="ACT-like_dom_sf"/>
</dbReference>
<evidence type="ECO:0000256" key="2">
    <source>
        <dbReference type="ARBA" id="ARBA00004742"/>
    </source>
</evidence>
<evidence type="ECO:0000256" key="1">
    <source>
        <dbReference type="ARBA" id="ARBA00001966"/>
    </source>
</evidence>
<dbReference type="Gene3D" id="3.30.1330.90">
    <property type="entry name" value="D-3-phosphoglycerate dehydrogenase, domain 3"/>
    <property type="match status" value="1"/>
</dbReference>
<dbReference type="InterPro" id="IPR029009">
    <property type="entry name" value="ASB_dom_sf"/>
</dbReference>
<dbReference type="NCBIfam" id="TIGR00719">
    <property type="entry name" value="sda_beta"/>
    <property type="match status" value="1"/>
</dbReference>
<name>A0A937X6K2_9BACT</name>
<dbReference type="SUPFAM" id="SSF143548">
    <property type="entry name" value="Serine metabolism enzymes domain"/>
    <property type="match status" value="1"/>
</dbReference>
<keyword evidence="7 11" id="KW-0408">Iron</keyword>
<keyword evidence="4 11" id="KW-0312">Gluconeogenesis</keyword>
<dbReference type="Pfam" id="PF01842">
    <property type="entry name" value="ACT"/>
    <property type="match status" value="1"/>
</dbReference>
<organism evidence="13 14">
    <name type="scientific">Candidatus Tanganyikabacteria bacterium</name>
    <dbReference type="NCBI Taxonomy" id="2961651"/>
    <lineage>
        <taxon>Bacteria</taxon>
        <taxon>Bacillati</taxon>
        <taxon>Candidatus Sericytochromatia</taxon>
        <taxon>Candidatus Tanganyikabacteria</taxon>
    </lineage>
</organism>
<dbReference type="InterPro" id="IPR002912">
    <property type="entry name" value="ACT_dom"/>
</dbReference>
<dbReference type="Pfam" id="PF03315">
    <property type="entry name" value="SDH_beta"/>
    <property type="match status" value="1"/>
</dbReference>
<evidence type="ECO:0000256" key="4">
    <source>
        <dbReference type="ARBA" id="ARBA00022432"/>
    </source>
</evidence>
<protein>
    <recommendedName>
        <fullName evidence="11">L-serine dehydratase</fullName>
        <ecNumber evidence="11">4.3.1.17</ecNumber>
    </recommendedName>
</protein>
<gene>
    <name evidence="13" type="primary">sdaAB</name>
    <name evidence="13" type="ORF">FJZ00_08980</name>
</gene>
<comment type="catalytic activity">
    <reaction evidence="10 11">
        <text>L-serine = pyruvate + NH4(+)</text>
        <dbReference type="Rhea" id="RHEA:19169"/>
        <dbReference type="ChEBI" id="CHEBI:15361"/>
        <dbReference type="ChEBI" id="CHEBI:28938"/>
        <dbReference type="ChEBI" id="CHEBI:33384"/>
        <dbReference type="EC" id="4.3.1.17"/>
    </reaction>
</comment>
<dbReference type="CDD" id="cd04903">
    <property type="entry name" value="ACT_LSD"/>
    <property type="match status" value="1"/>
</dbReference>
<keyword evidence="9 11" id="KW-0456">Lyase</keyword>
<dbReference type="PANTHER" id="PTHR30182:SF12">
    <property type="entry name" value="L-SERINE DEHYDRATASE, BETA CHAIN-RELATED"/>
    <property type="match status" value="1"/>
</dbReference>
<dbReference type="PANTHER" id="PTHR30182">
    <property type="entry name" value="L-SERINE DEHYDRATASE"/>
    <property type="match status" value="1"/>
</dbReference>
<keyword evidence="8 11" id="KW-0411">Iron-sulfur</keyword>
<dbReference type="SUPFAM" id="SSF55021">
    <property type="entry name" value="ACT-like"/>
    <property type="match status" value="1"/>
</dbReference>
<dbReference type="GO" id="GO:0051539">
    <property type="term" value="F:4 iron, 4 sulfur cluster binding"/>
    <property type="evidence" value="ECO:0007669"/>
    <property type="project" value="UniProtKB-UniRule"/>
</dbReference>
<dbReference type="PIRSF" id="PIRSF036692">
    <property type="entry name" value="SDH_B"/>
    <property type="match status" value="1"/>
</dbReference>
<keyword evidence="6 11" id="KW-0479">Metal-binding</keyword>
<dbReference type="EC" id="4.3.1.17" evidence="11"/>
<dbReference type="PROSITE" id="PS51671">
    <property type="entry name" value="ACT"/>
    <property type="match status" value="1"/>
</dbReference>
<comment type="caution">
    <text evidence="13">The sequence shown here is derived from an EMBL/GenBank/DDBJ whole genome shotgun (WGS) entry which is preliminary data.</text>
</comment>
<reference evidence="13 14" key="1">
    <citation type="submission" date="2019-03" db="EMBL/GenBank/DDBJ databases">
        <title>Lake Tanganyika Metagenome-Assembled Genomes (MAGs).</title>
        <authorList>
            <person name="Tran P."/>
        </authorList>
    </citation>
    <scope>NUCLEOTIDE SEQUENCE [LARGE SCALE GENOMIC DNA]</scope>
    <source>
        <strain evidence="13">K_DeepCast_65m_m2_236</strain>
    </source>
</reference>
<evidence type="ECO:0000259" key="12">
    <source>
        <dbReference type="PROSITE" id="PS51671"/>
    </source>
</evidence>
<evidence type="ECO:0000256" key="10">
    <source>
        <dbReference type="ARBA" id="ARBA00049406"/>
    </source>
</evidence>
<dbReference type="FunFam" id="3.30.70.260:FF:000008">
    <property type="entry name" value="D-3-phosphoglycerate dehydrogenase, chloroplastic"/>
    <property type="match status" value="1"/>
</dbReference>
<feature type="non-terminal residue" evidence="13">
    <location>
        <position position="1"/>
    </location>
</feature>
<comment type="similarity">
    <text evidence="3 11">Belongs to the iron-sulfur dependent L-serine dehydratase family.</text>
</comment>
<evidence type="ECO:0000256" key="5">
    <source>
        <dbReference type="ARBA" id="ARBA00022485"/>
    </source>
</evidence>
<evidence type="ECO:0000256" key="3">
    <source>
        <dbReference type="ARBA" id="ARBA00008636"/>
    </source>
</evidence>
<dbReference type="GO" id="GO:0003941">
    <property type="term" value="F:L-serine ammonia-lyase activity"/>
    <property type="evidence" value="ECO:0007669"/>
    <property type="project" value="UniProtKB-UniRule"/>
</dbReference>
<sequence>GPSSSHTAGAVRIGQLTRSILGDTPRVADIGLHGSFAETGPGHGTDKAIVAGLLGFETWDDRVKDAFDFAHQAGMKFGIKAVNLGPRMHPCSTRIVVADPAGESLEVVGSSLGGGSVVITEINGFEVKLSGEYHTLVTVHQDRPGIIKEVSTVLGDHQVNIAFMKVARKHKGDEAFMTVETDQPIAKACIDAIRGIEGMRSVRFLHIDLKG</sequence>
<comment type="cofactor">
    <cofactor evidence="1 11">
        <name>[4Fe-4S] cluster</name>
        <dbReference type="ChEBI" id="CHEBI:49883"/>
    </cofactor>
</comment>
<evidence type="ECO:0000313" key="13">
    <source>
        <dbReference type="EMBL" id="MBM3275275.1"/>
    </source>
</evidence>
<proteinExistence type="inferred from homology"/>
<evidence type="ECO:0000256" key="9">
    <source>
        <dbReference type="ARBA" id="ARBA00023239"/>
    </source>
</evidence>
<dbReference type="AlphaFoldDB" id="A0A937X6K2"/>
<comment type="pathway">
    <text evidence="2">Carbohydrate biosynthesis; gluconeogenesis.</text>
</comment>
<dbReference type="GO" id="GO:0046872">
    <property type="term" value="F:metal ion binding"/>
    <property type="evidence" value="ECO:0007669"/>
    <property type="project" value="UniProtKB-KW"/>
</dbReference>
<evidence type="ECO:0000256" key="8">
    <source>
        <dbReference type="ARBA" id="ARBA00023014"/>
    </source>
</evidence>
<accession>A0A937X6K2</accession>
<dbReference type="InterPro" id="IPR005131">
    <property type="entry name" value="Ser_deHydtase_bsu"/>
</dbReference>
<dbReference type="Gene3D" id="3.30.70.260">
    <property type="match status" value="1"/>
</dbReference>
<dbReference type="InterPro" id="IPR051318">
    <property type="entry name" value="Fe-S_L-Ser"/>
</dbReference>
<dbReference type="EMBL" id="VGJX01000510">
    <property type="protein sequence ID" value="MBM3275275.1"/>
    <property type="molecule type" value="Genomic_DNA"/>
</dbReference>
<keyword evidence="5 11" id="KW-0004">4Fe-4S</keyword>
<evidence type="ECO:0000256" key="7">
    <source>
        <dbReference type="ARBA" id="ARBA00023004"/>
    </source>
</evidence>